<feature type="modified residue" description="Phosphohistidine; by HPr" evidence="1">
    <location>
        <position position="43"/>
    </location>
</feature>
<dbReference type="PANTHER" id="PTHR40398">
    <property type="entry name" value="PTS SYSTEM GLUCITOL/SORBITOL-SPECIFIC EIIA COMPONENT"/>
    <property type="match status" value="1"/>
</dbReference>
<dbReference type="AlphaFoldDB" id="A0AAU7XAD9"/>
<dbReference type="GO" id="GO:0008982">
    <property type="term" value="F:protein-N(PI)-phosphohistidine-sugar phosphotransferase activity"/>
    <property type="evidence" value="ECO:0007669"/>
    <property type="project" value="InterPro"/>
</dbReference>
<protein>
    <submittedName>
        <fullName evidence="2">PTS glucitol/sorbitol transporter subunit IIA</fullName>
    </submittedName>
</protein>
<gene>
    <name evidence="2" type="ORF">ABS361_16335</name>
</gene>
<dbReference type="Pfam" id="PF03829">
    <property type="entry name" value="PTSIIA_gutA"/>
    <property type="match status" value="1"/>
</dbReference>
<accession>A0AAU7XAD9</accession>
<sequence>MSLNYSTIVSAIGPEVGDLLEGGVLILFGAGAPPELAEIAVTHEPQAVSPEAPKPGDKVTIGDLAITITAVGASAWNKMVEIGHVSLSFTGAASADRPGEISVEVVPAETVLAKLAPGARITFAAA</sequence>
<dbReference type="KEGG" id="mflg:ABS361_16335"/>
<dbReference type="InterPro" id="IPR036665">
    <property type="entry name" value="PTS_IIA_glucitol/sorbitol_sf"/>
</dbReference>
<reference evidence="2" key="1">
    <citation type="submission" date="2024-06" db="EMBL/GenBank/DDBJ databases">
        <title>Methylostella associata gen. nov., sp. nov., a novel Ancalomicrobiaceae-affiliated facultatively methylotrophic bacteria that feed on methanotrophs of the genus Methylococcus.</title>
        <authorList>
            <person name="Saltykova V."/>
            <person name="Danilova O.V."/>
            <person name="Oshkin I.Y."/>
            <person name="Belova S.E."/>
            <person name="Pimenov N.V."/>
            <person name="Dedysh S.N."/>
        </authorList>
    </citation>
    <scope>NUCLEOTIDE SEQUENCE</scope>
    <source>
        <strain evidence="2">S20</strain>
    </source>
</reference>
<dbReference type="GO" id="GO:0009401">
    <property type="term" value="P:phosphoenolpyruvate-dependent sugar phosphotransferase system"/>
    <property type="evidence" value="ECO:0007669"/>
    <property type="project" value="InterPro"/>
</dbReference>
<dbReference type="InterPro" id="IPR004716">
    <property type="entry name" value="PTS_IIA_glucitol/sorbitol-sp"/>
</dbReference>
<dbReference type="SUPFAM" id="SSF141530">
    <property type="entry name" value="PTSIIA/GutA-like"/>
    <property type="match status" value="1"/>
</dbReference>
<dbReference type="GO" id="GO:0016301">
    <property type="term" value="F:kinase activity"/>
    <property type="evidence" value="ECO:0007669"/>
    <property type="project" value="TreeGrafter"/>
</dbReference>
<organism evidence="2">
    <name type="scientific">Methyloraptor flagellatus</name>
    <dbReference type="NCBI Taxonomy" id="3162530"/>
    <lineage>
        <taxon>Bacteria</taxon>
        <taxon>Pseudomonadati</taxon>
        <taxon>Pseudomonadota</taxon>
        <taxon>Alphaproteobacteria</taxon>
        <taxon>Hyphomicrobiales</taxon>
        <taxon>Ancalomicrobiaceae</taxon>
        <taxon>Methyloraptor</taxon>
    </lineage>
</organism>
<dbReference type="PROSITE" id="PS51097">
    <property type="entry name" value="PTS_EIIA_TYPE_5"/>
    <property type="match status" value="1"/>
</dbReference>
<evidence type="ECO:0000313" key="2">
    <source>
        <dbReference type="EMBL" id="XBY43633.1"/>
    </source>
</evidence>
<name>A0AAU7XAD9_9HYPH</name>
<dbReference type="GO" id="GO:0005737">
    <property type="term" value="C:cytoplasm"/>
    <property type="evidence" value="ECO:0007669"/>
    <property type="project" value="InterPro"/>
</dbReference>
<dbReference type="Gene3D" id="2.40.33.40">
    <property type="entry name" value="Phosphotransferase system, glucitol/sorbitol-specific IIA component"/>
    <property type="match status" value="1"/>
</dbReference>
<proteinExistence type="predicted"/>
<dbReference type="PANTHER" id="PTHR40398:SF1">
    <property type="entry name" value="PTS SYSTEM GLUCITOL_SORBITOL-SPECIFIC EIIA COMPONENT"/>
    <property type="match status" value="1"/>
</dbReference>
<dbReference type="EMBL" id="CP158568">
    <property type="protein sequence ID" value="XBY43633.1"/>
    <property type="molecule type" value="Genomic_DNA"/>
</dbReference>
<dbReference type="RefSeq" id="WP_407048733.1">
    <property type="nucleotide sequence ID" value="NZ_CP158568.1"/>
</dbReference>
<evidence type="ECO:0000256" key="1">
    <source>
        <dbReference type="PROSITE-ProRule" id="PRU00420"/>
    </source>
</evidence>